<comment type="caution">
    <text evidence="3">The sequence shown here is derived from an EMBL/GenBank/DDBJ whole genome shotgun (WGS) entry which is preliminary data.</text>
</comment>
<dbReference type="AlphaFoldDB" id="A0A835IAX3"/>
<dbReference type="GO" id="GO:0005524">
    <property type="term" value="F:ATP binding"/>
    <property type="evidence" value="ECO:0007669"/>
    <property type="project" value="TreeGrafter"/>
</dbReference>
<evidence type="ECO:0000259" key="2">
    <source>
        <dbReference type="Pfam" id="PF02867"/>
    </source>
</evidence>
<dbReference type="EMBL" id="JADFTS010000003">
    <property type="protein sequence ID" value="KAF9613188.1"/>
    <property type="molecule type" value="Genomic_DNA"/>
</dbReference>
<evidence type="ECO:0000313" key="4">
    <source>
        <dbReference type="Proteomes" id="UP000631114"/>
    </source>
</evidence>
<dbReference type="Proteomes" id="UP000631114">
    <property type="component" value="Unassembled WGS sequence"/>
</dbReference>
<evidence type="ECO:0000256" key="1">
    <source>
        <dbReference type="ARBA" id="ARBA00010406"/>
    </source>
</evidence>
<dbReference type="SUPFAM" id="SSF51998">
    <property type="entry name" value="PFL-like glycyl radical enzymes"/>
    <property type="match status" value="1"/>
</dbReference>
<protein>
    <recommendedName>
        <fullName evidence="2">Ribonucleotide reductase large subunit C-terminal domain-containing protein</fullName>
    </recommendedName>
</protein>
<dbReference type="OrthoDB" id="3000483at2759"/>
<comment type="similarity">
    <text evidence="1">Belongs to the ribonucleoside diphosphate reductase large chain family.</text>
</comment>
<dbReference type="GO" id="GO:0009263">
    <property type="term" value="P:deoxyribonucleotide biosynthetic process"/>
    <property type="evidence" value="ECO:0007669"/>
    <property type="project" value="TreeGrafter"/>
</dbReference>
<dbReference type="InterPro" id="IPR000788">
    <property type="entry name" value="RNR_lg_C"/>
</dbReference>
<dbReference type="GO" id="GO:0005971">
    <property type="term" value="C:ribonucleoside-diphosphate reductase complex"/>
    <property type="evidence" value="ECO:0007669"/>
    <property type="project" value="TreeGrafter"/>
</dbReference>
<accession>A0A835IAX3</accession>
<proteinExistence type="inferred from homology"/>
<dbReference type="Gene3D" id="3.20.70.20">
    <property type="match status" value="1"/>
</dbReference>
<name>A0A835IAX3_9MAGN</name>
<sequence>MGKAKKVVSAQNLWFEILKAQIETGTPYMLFKDACNRKSNQQNLGQVLYCSSYGLALRFQVKARPIYQVISSYRCKWSSFILEICCNSSVDIEDVNLLDVVVSILSKLHTSRMADNVEKLGWDFLRDGAWLSLLLSLLHTGLSGYCPTDATLDTKTL</sequence>
<dbReference type="PANTHER" id="PTHR11573:SF6">
    <property type="entry name" value="RIBONUCLEOSIDE-DIPHOSPHATE REDUCTASE LARGE SUBUNIT"/>
    <property type="match status" value="1"/>
</dbReference>
<dbReference type="PANTHER" id="PTHR11573">
    <property type="entry name" value="RIBONUCLEOSIDE-DIPHOSPHATE REDUCTASE LARGE CHAIN"/>
    <property type="match status" value="1"/>
</dbReference>
<organism evidence="3 4">
    <name type="scientific">Coptis chinensis</name>
    <dbReference type="NCBI Taxonomy" id="261450"/>
    <lineage>
        <taxon>Eukaryota</taxon>
        <taxon>Viridiplantae</taxon>
        <taxon>Streptophyta</taxon>
        <taxon>Embryophyta</taxon>
        <taxon>Tracheophyta</taxon>
        <taxon>Spermatophyta</taxon>
        <taxon>Magnoliopsida</taxon>
        <taxon>Ranunculales</taxon>
        <taxon>Ranunculaceae</taxon>
        <taxon>Coptidoideae</taxon>
        <taxon>Coptis</taxon>
    </lineage>
</organism>
<dbReference type="Pfam" id="PF02867">
    <property type="entry name" value="Ribonuc_red_lgC"/>
    <property type="match status" value="1"/>
</dbReference>
<feature type="domain" description="Ribonucleotide reductase large subunit C-terminal" evidence="2">
    <location>
        <begin position="3"/>
        <end position="47"/>
    </location>
</feature>
<reference evidence="3 4" key="1">
    <citation type="submission" date="2020-10" db="EMBL/GenBank/DDBJ databases">
        <title>The Coptis chinensis genome and diversification of protoberbering-type alkaloids.</title>
        <authorList>
            <person name="Wang B."/>
            <person name="Shu S."/>
            <person name="Song C."/>
            <person name="Liu Y."/>
        </authorList>
    </citation>
    <scope>NUCLEOTIDE SEQUENCE [LARGE SCALE GENOMIC DNA]</scope>
    <source>
        <strain evidence="3">HL-2020</strain>
        <tissue evidence="3">Leaf</tissue>
    </source>
</reference>
<evidence type="ECO:0000313" key="3">
    <source>
        <dbReference type="EMBL" id="KAF9613188.1"/>
    </source>
</evidence>
<keyword evidence="4" id="KW-1185">Reference proteome</keyword>
<dbReference type="InterPro" id="IPR039718">
    <property type="entry name" value="Rrm1"/>
</dbReference>
<gene>
    <name evidence="3" type="ORF">IFM89_005959</name>
</gene>
<dbReference type="GO" id="GO:0004748">
    <property type="term" value="F:ribonucleoside-diphosphate reductase activity, thioredoxin disulfide as acceptor"/>
    <property type="evidence" value="ECO:0007669"/>
    <property type="project" value="TreeGrafter"/>
</dbReference>